<sequence length="163" mass="17293">MARDGGPVATAGLGRGSTQASTAEDCGGGPAATTTAAAARHSSACGQHGAGPASSVHGDSGACRCRKRQCARLRARYKPFLARARQRAYRPVAVVASEDLQRWQWWRPGTVARAASRLRAQPLARMTAVAWGGARGGRVQRVPSLWCARRRHGTGPSSYMRRA</sequence>
<accession>A0A8T0P257</accession>
<gene>
    <name evidence="2" type="ORF">PVAP13_8NG026302</name>
</gene>
<evidence type="ECO:0000313" key="2">
    <source>
        <dbReference type="EMBL" id="KAG2555770.1"/>
    </source>
</evidence>
<comment type="caution">
    <text evidence="2">The sequence shown here is derived from an EMBL/GenBank/DDBJ whole genome shotgun (WGS) entry which is preliminary data.</text>
</comment>
<evidence type="ECO:0000313" key="3">
    <source>
        <dbReference type="Proteomes" id="UP000823388"/>
    </source>
</evidence>
<dbReference type="Proteomes" id="UP000823388">
    <property type="component" value="Chromosome 8N"/>
</dbReference>
<proteinExistence type="predicted"/>
<reference evidence="2" key="1">
    <citation type="submission" date="2020-05" db="EMBL/GenBank/DDBJ databases">
        <title>WGS assembly of Panicum virgatum.</title>
        <authorList>
            <person name="Lovell J.T."/>
            <person name="Jenkins J."/>
            <person name="Shu S."/>
            <person name="Juenger T.E."/>
            <person name="Schmutz J."/>
        </authorList>
    </citation>
    <scope>NUCLEOTIDE SEQUENCE</scope>
    <source>
        <strain evidence="2">AP13</strain>
    </source>
</reference>
<protein>
    <submittedName>
        <fullName evidence="2">Uncharacterized protein</fullName>
    </submittedName>
</protein>
<feature type="region of interest" description="Disordered" evidence="1">
    <location>
        <begin position="1"/>
        <end position="34"/>
    </location>
</feature>
<evidence type="ECO:0000256" key="1">
    <source>
        <dbReference type="SAM" id="MobiDB-lite"/>
    </source>
</evidence>
<organism evidence="2 3">
    <name type="scientific">Panicum virgatum</name>
    <name type="common">Blackwell switchgrass</name>
    <dbReference type="NCBI Taxonomy" id="38727"/>
    <lineage>
        <taxon>Eukaryota</taxon>
        <taxon>Viridiplantae</taxon>
        <taxon>Streptophyta</taxon>
        <taxon>Embryophyta</taxon>
        <taxon>Tracheophyta</taxon>
        <taxon>Spermatophyta</taxon>
        <taxon>Magnoliopsida</taxon>
        <taxon>Liliopsida</taxon>
        <taxon>Poales</taxon>
        <taxon>Poaceae</taxon>
        <taxon>PACMAD clade</taxon>
        <taxon>Panicoideae</taxon>
        <taxon>Panicodae</taxon>
        <taxon>Paniceae</taxon>
        <taxon>Panicinae</taxon>
        <taxon>Panicum</taxon>
        <taxon>Panicum sect. Hiantes</taxon>
    </lineage>
</organism>
<name>A0A8T0P257_PANVG</name>
<dbReference type="EMBL" id="CM029052">
    <property type="protein sequence ID" value="KAG2555770.1"/>
    <property type="molecule type" value="Genomic_DNA"/>
</dbReference>
<dbReference type="AlphaFoldDB" id="A0A8T0P257"/>
<keyword evidence="3" id="KW-1185">Reference proteome</keyword>